<dbReference type="Gene3D" id="3.90.550.10">
    <property type="entry name" value="Spore Coat Polysaccharide Biosynthesis Protein SpsA, Chain A"/>
    <property type="match status" value="1"/>
</dbReference>
<organism evidence="3 4">
    <name type="scientific">Caulobacter segnis</name>
    <dbReference type="NCBI Taxonomy" id="88688"/>
    <lineage>
        <taxon>Bacteria</taxon>
        <taxon>Pseudomonadati</taxon>
        <taxon>Pseudomonadota</taxon>
        <taxon>Alphaproteobacteria</taxon>
        <taxon>Caulobacterales</taxon>
        <taxon>Caulobacteraceae</taxon>
        <taxon>Caulobacter</taxon>
    </lineage>
</organism>
<dbReference type="Proteomes" id="UP000240527">
    <property type="component" value="Chromosome"/>
</dbReference>
<feature type="domain" description="Glycosyltransferase 2-like" evidence="2">
    <location>
        <begin position="5"/>
        <end position="133"/>
    </location>
</feature>
<dbReference type="EMBL" id="CP027850">
    <property type="protein sequence ID" value="AVQ02078.1"/>
    <property type="molecule type" value="Genomic_DNA"/>
</dbReference>
<dbReference type="InterPro" id="IPR050834">
    <property type="entry name" value="Glycosyltransf_2"/>
</dbReference>
<dbReference type="InterPro" id="IPR029044">
    <property type="entry name" value="Nucleotide-diphossugar_trans"/>
</dbReference>
<reference evidence="3 4" key="1">
    <citation type="journal article" date="2015" name="Biotechnol. Bioeng.">
        <title>Genome sequence and phenotypic characterization of Caulobacter segnis.</title>
        <authorList>
            <person name="Patel S."/>
            <person name="Fletcher B."/>
            <person name="Scott D.C."/>
            <person name="Ely B."/>
        </authorList>
    </citation>
    <scope>NUCLEOTIDE SEQUENCE [LARGE SCALE GENOMIC DNA]</scope>
    <source>
        <strain evidence="3 4">TK0059</strain>
    </source>
</reference>
<keyword evidence="1" id="KW-0812">Transmembrane</keyword>
<evidence type="ECO:0000256" key="1">
    <source>
        <dbReference type="SAM" id="Phobius"/>
    </source>
</evidence>
<dbReference type="Pfam" id="PF00535">
    <property type="entry name" value="Glycos_transf_2"/>
    <property type="match status" value="1"/>
</dbReference>
<dbReference type="PANTHER" id="PTHR43685">
    <property type="entry name" value="GLYCOSYLTRANSFERASE"/>
    <property type="match status" value="1"/>
</dbReference>
<accession>A0ABN5ISS8</accession>
<keyword evidence="4" id="KW-1185">Reference proteome</keyword>
<gene>
    <name evidence="3" type="ORF">B7G68_09610</name>
</gene>
<evidence type="ECO:0000313" key="3">
    <source>
        <dbReference type="EMBL" id="AVQ02078.1"/>
    </source>
</evidence>
<dbReference type="CDD" id="cd00761">
    <property type="entry name" value="Glyco_tranf_GTA_type"/>
    <property type="match status" value="1"/>
</dbReference>
<dbReference type="SUPFAM" id="SSF53448">
    <property type="entry name" value="Nucleotide-diphospho-sugar transferases"/>
    <property type="match status" value="1"/>
</dbReference>
<dbReference type="RefSeq" id="WP_013079002.1">
    <property type="nucleotide sequence ID" value="NZ_CP027850.1"/>
</dbReference>
<evidence type="ECO:0000259" key="2">
    <source>
        <dbReference type="Pfam" id="PF00535"/>
    </source>
</evidence>
<keyword evidence="1" id="KW-1133">Transmembrane helix</keyword>
<proteinExistence type="predicted"/>
<protein>
    <recommendedName>
        <fullName evidence="2">Glycosyltransferase 2-like domain-containing protein</fullName>
    </recommendedName>
</protein>
<name>A0ABN5ISS8_9CAUL</name>
<evidence type="ECO:0000313" key="4">
    <source>
        <dbReference type="Proteomes" id="UP000240527"/>
    </source>
</evidence>
<dbReference type="InterPro" id="IPR001173">
    <property type="entry name" value="Glyco_trans_2-like"/>
</dbReference>
<dbReference type="PANTHER" id="PTHR43685:SF11">
    <property type="entry name" value="GLYCOSYLTRANSFERASE TAGX-RELATED"/>
    <property type="match status" value="1"/>
</dbReference>
<sequence>MTDLSIVICTYDRPVSLEATLRSCLEQTNALGLSIEIVVVDNHPSGSARSVVETLSREARWPLRYVTELTRNMSTLRNRGFAEARGRLAALIDDDEVASPDWLDQLVGALRTADADMAVGPRQAVFAGEPPAYDPTGSQFVRIFDLPDGAIIPLTEPSGKPRYGMGTGNSLFDLSRCFPNGEPAMREAFGDAGGEDAELFIRLFRQGRRIVWAPRAVVTETVAPHRTAVTYRLIRVRREAQHYVSIYLDATPRPRLIWATLMAKGLVQVVVGFVLSAATFEFGSKQRMRGRAMIEHGLGKLLWKRAVGYIAEPSLNRAT</sequence>
<feature type="transmembrane region" description="Helical" evidence="1">
    <location>
        <begin position="256"/>
        <end position="280"/>
    </location>
</feature>
<keyword evidence="1" id="KW-0472">Membrane</keyword>